<dbReference type="WBParaSite" id="nRc.2.0.1.t43424-RA">
    <property type="protein sequence ID" value="nRc.2.0.1.t43424-RA"/>
    <property type="gene ID" value="nRc.2.0.1.g43424"/>
</dbReference>
<dbReference type="Proteomes" id="UP000887565">
    <property type="component" value="Unplaced"/>
</dbReference>
<evidence type="ECO:0000313" key="3">
    <source>
        <dbReference type="WBParaSite" id="nRc.2.0.1.t43424-RA"/>
    </source>
</evidence>
<evidence type="ECO:0000256" key="1">
    <source>
        <dbReference type="SAM" id="MobiDB-lite"/>
    </source>
</evidence>
<organism evidence="2 3">
    <name type="scientific">Romanomermis culicivorax</name>
    <name type="common">Nematode worm</name>
    <dbReference type="NCBI Taxonomy" id="13658"/>
    <lineage>
        <taxon>Eukaryota</taxon>
        <taxon>Metazoa</taxon>
        <taxon>Ecdysozoa</taxon>
        <taxon>Nematoda</taxon>
        <taxon>Enoplea</taxon>
        <taxon>Dorylaimia</taxon>
        <taxon>Mermithida</taxon>
        <taxon>Mermithoidea</taxon>
        <taxon>Mermithidae</taxon>
        <taxon>Romanomermis</taxon>
    </lineage>
</organism>
<sequence length="165" mass="18267">MYQNNRNTGFNDQDQVTNVRKVSIPCQYSDNDQQGVDDEKHGLSRSLPNVHHPIYKKHRSPLTLDLDCHQTEASSSSNAISTSTMTTQQTRKKNSLSIWRLQGANTPADDGTSATLQGEMQFGGSTDHRTRDGGIVLEPETSDQYGEIGHHPTEPTSMCCCFSIP</sequence>
<proteinExistence type="predicted"/>
<name>A0A915KY61_ROMCU</name>
<feature type="region of interest" description="Disordered" evidence="1">
    <location>
        <begin position="75"/>
        <end position="94"/>
    </location>
</feature>
<evidence type="ECO:0000313" key="2">
    <source>
        <dbReference type="Proteomes" id="UP000887565"/>
    </source>
</evidence>
<accession>A0A915KY61</accession>
<feature type="compositionally biased region" description="Low complexity" evidence="1">
    <location>
        <begin position="75"/>
        <end position="87"/>
    </location>
</feature>
<protein>
    <submittedName>
        <fullName evidence="3">Uncharacterized protein</fullName>
    </submittedName>
</protein>
<keyword evidence="2" id="KW-1185">Reference proteome</keyword>
<dbReference type="AlphaFoldDB" id="A0A915KY61"/>
<reference evidence="3" key="1">
    <citation type="submission" date="2022-11" db="UniProtKB">
        <authorList>
            <consortium name="WormBaseParasite"/>
        </authorList>
    </citation>
    <scope>IDENTIFICATION</scope>
</reference>